<dbReference type="OrthoDB" id="116921at2"/>
<dbReference type="GO" id="GO:0046872">
    <property type="term" value="F:metal ion binding"/>
    <property type="evidence" value="ECO:0007669"/>
    <property type="project" value="UniProtKB-KW"/>
</dbReference>
<protein>
    <submittedName>
        <fullName evidence="3">Cupin</fullName>
    </submittedName>
</protein>
<name>A0A2W1KF75_ACIFR</name>
<evidence type="ECO:0000313" key="4">
    <source>
        <dbReference type="Proteomes" id="UP000248886"/>
    </source>
</evidence>
<evidence type="ECO:0000256" key="1">
    <source>
        <dbReference type="ARBA" id="ARBA00022723"/>
    </source>
</evidence>
<dbReference type="InterPro" id="IPR051610">
    <property type="entry name" value="GPI/OXD"/>
</dbReference>
<accession>A0A2W1KF75</accession>
<dbReference type="SUPFAM" id="SSF51182">
    <property type="entry name" value="RmlC-like cupins"/>
    <property type="match status" value="1"/>
</dbReference>
<keyword evidence="1" id="KW-0479">Metal-binding</keyword>
<dbReference type="Proteomes" id="UP000248886">
    <property type="component" value="Unassembled WGS sequence"/>
</dbReference>
<organism evidence="3 4">
    <name type="scientific">Acidithiobacillus ferrooxidans</name>
    <name type="common">Thiobacillus ferrooxidans</name>
    <dbReference type="NCBI Taxonomy" id="920"/>
    <lineage>
        <taxon>Bacteria</taxon>
        <taxon>Pseudomonadati</taxon>
        <taxon>Pseudomonadota</taxon>
        <taxon>Acidithiobacillia</taxon>
        <taxon>Acidithiobacillales</taxon>
        <taxon>Acidithiobacillaceae</taxon>
        <taxon>Acidithiobacillus</taxon>
    </lineage>
</organism>
<dbReference type="AlphaFoldDB" id="A0A2W1KF75"/>
<dbReference type="PANTHER" id="PTHR35848">
    <property type="entry name" value="OXALATE-BINDING PROTEIN"/>
    <property type="match status" value="1"/>
</dbReference>
<dbReference type="InterPro" id="IPR013096">
    <property type="entry name" value="Cupin_2"/>
</dbReference>
<proteinExistence type="predicted"/>
<sequence>MDTRKLLLTAQEISQMKGEHKVHFLNPGAVRINKSLGDAVGLRHMGIHLIQIEPGKESTDYHLHHYEEEAVYVLSGKGTLTMENDQYPIAPGDFVGFPCHAAAHSISNDGTETLVCLVIGQRLDQDVVDYPNQHKRLYRNNGEWNLVDMADIRVLREPTQK</sequence>
<reference evidence="3 4" key="1">
    <citation type="submission" date="2018-06" db="EMBL/GenBank/DDBJ databases">
        <title>Draft sequence of Acidithiobacillus ferrooxidans CCM 4253.</title>
        <authorList>
            <person name="Moya-Beltran A."/>
            <person name="Castro M."/>
            <person name="Covarrubias P.C."/>
            <person name="Issotta F."/>
            <person name="Janiczek O."/>
            <person name="Mandl M."/>
            <person name="Kucera J."/>
            <person name="Quatrini R."/>
        </authorList>
    </citation>
    <scope>NUCLEOTIDE SEQUENCE [LARGE SCALE GENOMIC DNA]</scope>
    <source>
        <strain evidence="3 4">CCM 4253</strain>
    </source>
</reference>
<dbReference type="InterPro" id="IPR011051">
    <property type="entry name" value="RmlC_Cupin_sf"/>
</dbReference>
<feature type="domain" description="Cupin type-2" evidence="2">
    <location>
        <begin position="49"/>
        <end position="119"/>
    </location>
</feature>
<comment type="caution">
    <text evidence="3">The sequence shown here is derived from an EMBL/GenBank/DDBJ whole genome shotgun (WGS) entry which is preliminary data.</text>
</comment>
<dbReference type="CDD" id="cd02224">
    <property type="entry name" value="cupin_SPO2919-like"/>
    <property type="match status" value="1"/>
</dbReference>
<evidence type="ECO:0000259" key="2">
    <source>
        <dbReference type="Pfam" id="PF07883"/>
    </source>
</evidence>
<dbReference type="Gene3D" id="2.60.120.10">
    <property type="entry name" value="Jelly Rolls"/>
    <property type="match status" value="1"/>
</dbReference>
<evidence type="ECO:0000313" key="3">
    <source>
        <dbReference type="EMBL" id="PZD81115.1"/>
    </source>
</evidence>
<dbReference type="Pfam" id="PF07883">
    <property type="entry name" value="Cupin_2"/>
    <property type="match status" value="1"/>
</dbReference>
<dbReference type="EMBL" id="QKQP01000005">
    <property type="protein sequence ID" value="PZD81115.1"/>
    <property type="molecule type" value="Genomic_DNA"/>
</dbReference>
<dbReference type="InterPro" id="IPR014710">
    <property type="entry name" value="RmlC-like_jellyroll"/>
</dbReference>
<gene>
    <name evidence="3" type="ORF">DN052_12050</name>
</gene>
<dbReference type="RefSeq" id="WP_111122591.1">
    <property type="nucleotide sequence ID" value="NZ_QKQP01000005.1"/>
</dbReference>